<evidence type="ECO:0000259" key="2">
    <source>
        <dbReference type="PROSITE" id="PS51233"/>
    </source>
</evidence>
<proteinExistence type="predicted"/>
<organism evidence="3 4">
    <name type="scientific">Seminavis robusta</name>
    <dbReference type="NCBI Taxonomy" id="568900"/>
    <lineage>
        <taxon>Eukaryota</taxon>
        <taxon>Sar</taxon>
        <taxon>Stramenopiles</taxon>
        <taxon>Ochrophyta</taxon>
        <taxon>Bacillariophyta</taxon>
        <taxon>Bacillariophyceae</taxon>
        <taxon>Bacillariophycidae</taxon>
        <taxon>Naviculales</taxon>
        <taxon>Naviculaceae</taxon>
        <taxon>Seminavis</taxon>
    </lineage>
</organism>
<dbReference type="PROSITE" id="PS51233">
    <property type="entry name" value="VWFD"/>
    <property type="match status" value="1"/>
</dbReference>
<feature type="domain" description="VWFD" evidence="2">
    <location>
        <begin position="202"/>
        <end position="380"/>
    </location>
</feature>
<dbReference type="Proteomes" id="UP001153069">
    <property type="component" value="Unassembled WGS sequence"/>
</dbReference>
<dbReference type="EMBL" id="CAICTM010000665">
    <property type="protein sequence ID" value="CAB9514648.1"/>
    <property type="molecule type" value="Genomic_DNA"/>
</dbReference>
<feature type="chain" id="PRO_5040460190" description="VWFD domain-containing protein" evidence="1">
    <location>
        <begin position="18"/>
        <end position="451"/>
    </location>
</feature>
<sequence>MKLFAILCFQLIVSASASLLRLLDKEDGNGNHRFLGGSSTCPGQDNPSSWCLYIGDYSKPIGGQTCYNDYDVDCYCDTGYIMRSVSYASGVRCCSDSSGSGGDDGTDHCRRYSAVATKRNYRTCFDNWDDCDCPSGYDYSSSRKTCCAQHGNFDTHCQLFYGPHAQAQNVYCPCHEDEQFCECKPGFHLDNNYCVPMPTATNEPKTFGDPHIVTWHNHEFEYHGECDLLMLHAPTIGMDVHVRTTIRYDYSFISQAAVRIGQDVFEVVSYGEYMLNSIDLVDLPAKMGGNYVITKPPMKDKRKIKYLITKENGGVNIEFMTFKDYVSVKIHNGTKAEFDDATGMMGHYETGDMVARDGYTSMDDPALYGQEWQVRPERDGQLFSLAREPQYPHQCRLPSPNAVQARARRLGEVAISKEAAEAACSAVSESMRPPCIKDVLKTQDLDIAEIY</sequence>
<dbReference type="AlphaFoldDB" id="A0A9N8HL90"/>
<evidence type="ECO:0000256" key="1">
    <source>
        <dbReference type="SAM" id="SignalP"/>
    </source>
</evidence>
<feature type="signal peptide" evidence="1">
    <location>
        <begin position="1"/>
        <end position="17"/>
    </location>
</feature>
<keyword evidence="4" id="KW-1185">Reference proteome</keyword>
<evidence type="ECO:0000313" key="3">
    <source>
        <dbReference type="EMBL" id="CAB9514648.1"/>
    </source>
</evidence>
<reference evidence="3" key="1">
    <citation type="submission" date="2020-06" db="EMBL/GenBank/DDBJ databases">
        <authorList>
            <consortium name="Plant Systems Biology data submission"/>
        </authorList>
    </citation>
    <scope>NUCLEOTIDE SEQUENCE</scope>
    <source>
        <strain evidence="3">D6</strain>
    </source>
</reference>
<accession>A0A9N8HL90</accession>
<protein>
    <recommendedName>
        <fullName evidence="2">VWFD domain-containing protein</fullName>
    </recommendedName>
</protein>
<dbReference type="InterPro" id="IPR001846">
    <property type="entry name" value="VWF_type-D"/>
</dbReference>
<gene>
    <name evidence="3" type="ORF">SEMRO_666_G184010.1</name>
</gene>
<comment type="caution">
    <text evidence="3">The sequence shown here is derived from an EMBL/GenBank/DDBJ whole genome shotgun (WGS) entry which is preliminary data.</text>
</comment>
<name>A0A9N8HL90_9STRA</name>
<keyword evidence="1" id="KW-0732">Signal</keyword>
<evidence type="ECO:0000313" key="4">
    <source>
        <dbReference type="Proteomes" id="UP001153069"/>
    </source>
</evidence>